<feature type="compositionally biased region" description="Polar residues" evidence="1">
    <location>
        <begin position="223"/>
        <end position="232"/>
    </location>
</feature>
<gene>
    <name evidence="3" type="ORF">PMIN01_03701</name>
</gene>
<accession>A0A9P6GNP7</accession>
<protein>
    <recommendedName>
        <fullName evidence="2">DUF7918 domain-containing protein</fullName>
    </recommendedName>
</protein>
<dbReference type="Proteomes" id="UP000756921">
    <property type="component" value="Unassembled WGS sequence"/>
</dbReference>
<feature type="region of interest" description="Disordered" evidence="1">
    <location>
        <begin position="223"/>
        <end position="247"/>
    </location>
</feature>
<evidence type="ECO:0000313" key="4">
    <source>
        <dbReference type="Proteomes" id="UP000756921"/>
    </source>
</evidence>
<evidence type="ECO:0000256" key="1">
    <source>
        <dbReference type="SAM" id="MobiDB-lite"/>
    </source>
</evidence>
<reference evidence="3" key="1">
    <citation type="journal article" date="2020" name="Mol. Plant Microbe Interact.">
        <title>Genome Sequence of the Biocontrol Agent Coniothyrium minitans strain Conio (IMI 134523).</title>
        <authorList>
            <person name="Patel D."/>
            <person name="Shittu T.A."/>
            <person name="Baroncelli R."/>
            <person name="Muthumeenakshi S."/>
            <person name="Osborne T.H."/>
            <person name="Janganan T.K."/>
            <person name="Sreenivasaprasad S."/>
        </authorList>
    </citation>
    <scope>NUCLEOTIDE SEQUENCE</scope>
    <source>
        <strain evidence="3">Conio</strain>
    </source>
</reference>
<dbReference type="EMBL" id="WJXW01000003">
    <property type="protein sequence ID" value="KAF9738418.1"/>
    <property type="molecule type" value="Genomic_DNA"/>
</dbReference>
<comment type="caution">
    <text evidence="3">The sequence shown here is derived from an EMBL/GenBank/DDBJ whole genome shotgun (WGS) entry which is preliminary data.</text>
</comment>
<proteinExistence type="predicted"/>
<dbReference type="OrthoDB" id="3364132at2759"/>
<evidence type="ECO:0000259" key="2">
    <source>
        <dbReference type="Pfam" id="PF25534"/>
    </source>
</evidence>
<sequence>MAVIQGLPGVQVEVVVDGNPLKEYDDPDSPGAPDAATTYIEAKSGKNFEINAILDKHLPTGHDVSARVSVDGLRVRRRYIARHKIESSFILTTKGAMDRIGRFSKLSLFRFSDVETFEGPSTASEDAYENLGQIEVQLHFSENATRYRNKPDRERSFGFSQAAISAKRAGKESLSHRTSLDEPKQNQTKRFYWKSESVGEKAFATFIFKYRSLQSLRSLQAIPRSNSPTTTPEIEMPKSEHERPRRMASSSDEDIKALLNYHTGRQNTWDGLRRGELEALLDYHRSTDKVIENSTTNIKRKLDQGVDKNDDAMVTEERERKRKYSPGKDDEVIELDWGGYSRPVHIYVAR</sequence>
<dbReference type="AlphaFoldDB" id="A0A9P6GNP7"/>
<feature type="domain" description="DUF7918" evidence="2">
    <location>
        <begin position="9"/>
        <end position="225"/>
    </location>
</feature>
<organism evidence="3 4">
    <name type="scientific">Paraphaeosphaeria minitans</name>
    <dbReference type="NCBI Taxonomy" id="565426"/>
    <lineage>
        <taxon>Eukaryota</taxon>
        <taxon>Fungi</taxon>
        <taxon>Dikarya</taxon>
        <taxon>Ascomycota</taxon>
        <taxon>Pezizomycotina</taxon>
        <taxon>Dothideomycetes</taxon>
        <taxon>Pleosporomycetidae</taxon>
        <taxon>Pleosporales</taxon>
        <taxon>Massarineae</taxon>
        <taxon>Didymosphaeriaceae</taxon>
        <taxon>Paraphaeosphaeria</taxon>
    </lineage>
</organism>
<feature type="compositionally biased region" description="Basic and acidic residues" evidence="1">
    <location>
        <begin position="235"/>
        <end position="245"/>
    </location>
</feature>
<dbReference type="PANTHER" id="PTHR36223">
    <property type="entry name" value="BETA-LACTAMASE-TYPE TRANSPEPTIDASE FOLD DOMAIN CONTAINING PROTEIN"/>
    <property type="match status" value="1"/>
</dbReference>
<keyword evidence="4" id="KW-1185">Reference proteome</keyword>
<dbReference type="Pfam" id="PF25534">
    <property type="entry name" value="DUF7918"/>
    <property type="match status" value="1"/>
</dbReference>
<dbReference type="InterPro" id="IPR057678">
    <property type="entry name" value="DUF7918"/>
</dbReference>
<evidence type="ECO:0000313" key="3">
    <source>
        <dbReference type="EMBL" id="KAF9738418.1"/>
    </source>
</evidence>
<dbReference type="PANTHER" id="PTHR36223:SF1">
    <property type="entry name" value="TRANSCRIPTION ELONGATION FACTOR EAF N-TERMINAL DOMAIN-CONTAINING PROTEIN"/>
    <property type="match status" value="1"/>
</dbReference>
<name>A0A9P6GNP7_9PLEO</name>